<reference evidence="3" key="1">
    <citation type="submission" date="2023-06" db="EMBL/GenBank/DDBJ databases">
        <title>Genomic analysis of the entomopathogenic nematode Steinernema hermaphroditum.</title>
        <authorList>
            <person name="Schwarz E.M."/>
            <person name="Heppert J.K."/>
            <person name="Baniya A."/>
            <person name="Schwartz H.T."/>
            <person name="Tan C.-H."/>
            <person name="Antoshechkin I."/>
            <person name="Sternberg P.W."/>
            <person name="Goodrich-Blair H."/>
            <person name="Dillman A.R."/>
        </authorList>
    </citation>
    <scope>NUCLEOTIDE SEQUENCE</scope>
    <source>
        <strain evidence="3">PS9179</strain>
        <tissue evidence="3">Whole animal</tissue>
    </source>
</reference>
<keyword evidence="1" id="KW-0472">Membrane</keyword>
<dbReference type="AlphaFoldDB" id="A0AA39M2Z5"/>
<proteinExistence type="predicted"/>
<dbReference type="Pfam" id="PF17175">
    <property type="entry name" value="MOLO1"/>
    <property type="match status" value="1"/>
</dbReference>
<dbReference type="PANTHER" id="PTHR33748:SF5">
    <property type="entry name" value="GROUND-LIKE DOMAIN-CONTAINING PROTEIN"/>
    <property type="match status" value="1"/>
</dbReference>
<comment type="caution">
    <text evidence="3">The sequence shown here is derived from an EMBL/GenBank/DDBJ whole genome shotgun (WGS) entry which is preliminary data.</text>
</comment>
<sequence length="262" mass="29100">MVSLVVSVLFLALSAKLGNAEGGYRDWSPETFPNSMRDFQLCRVDKPSYVCDPNGLLEAVNGKAGTAALENALEELRNSTKCACPQIDHNVCDLIPYGFTASVAVVERMKLPPGRDDVNSRTEAILQFADDLRIRFPRGQCYDDLFIVLSANDSAVWTSVGRITELTLRPEMVDSITAVAKKWFRKGEYTKGLQYMVDAYAKVLRGEKITITDPNGWYWPIPLWSIILVAVCLLVIVLGSIGLCIKCCCCRKTDGYTLGQRQ</sequence>
<protein>
    <submittedName>
        <fullName evidence="3">Uncharacterized protein</fullName>
    </submittedName>
</protein>
<keyword evidence="1" id="KW-1133">Transmembrane helix</keyword>
<organism evidence="3 4">
    <name type="scientific">Steinernema hermaphroditum</name>
    <dbReference type="NCBI Taxonomy" id="289476"/>
    <lineage>
        <taxon>Eukaryota</taxon>
        <taxon>Metazoa</taxon>
        <taxon>Ecdysozoa</taxon>
        <taxon>Nematoda</taxon>
        <taxon>Chromadorea</taxon>
        <taxon>Rhabditida</taxon>
        <taxon>Tylenchina</taxon>
        <taxon>Panagrolaimomorpha</taxon>
        <taxon>Strongyloidoidea</taxon>
        <taxon>Steinernematidae</taxon>
        <taxon>Steinernema</taxon>
    </lineage>
</organism>
<dbReference type="GO" id="GO:0005892">
    <property type="term" value="C:acetylcholine-gated channel complex"/>
    <property type="evidence" value="ECO:0007669"/>
    <property type="project" value="InterPro"/>
</dbReference>
<evidence type="ECO:0000256" key="2">
    <source>
        <dbReference type="SAM" id="SignalP"/>
    </source>
</evidence>
<dbReference type="Proteomes" id="UP001175271">
    <property type="component" value="Unassembled WGS sequence"/>
</dbReference>
<dbReference type="PANTHER" id="PTHR33748">
    <property type="entry name" value="PROTEIN CBG04600"/>
    <property type="match status" value="1"/>
</dbReference>
<feature type="signal peptide" evidence="2">
    <location>
        <begin position="1"/>
        <end position="20"/>
    </location>
</feature>
<dbReference type="Gene3D" id="3.10.310.50">
    <property type="match status" value="1"/>
</dbReference>
<feature type="transmembrane region" description="Helical" evidence="1">
    <location>
        <begin position="217"/>
        <end position="245"/>
    </location>
</feature>
<feature type="chain" id="PRO_5041423894" evidence="2">
    <location>
        <begin position="21"/>
        <end position="262"/>
    </location>
</feature>
<keyword evidence="1" id="KW-0812">Transmembrane</keyword>
<evidence type="ECO:0000313" key="4">
    <source>
        <dbReference type="Proteomes" id="UP001175271"/>
    </source>
</evidence>
<dbReference type="EMBL" id="JAUCMV010000002">
    <property type="protein sequence ID" value="KAK0419761.1"/>
    <property type="molecule type" value="Genomic_DNA"/>
</dbReference>
<evidence type="ECO:0000313" key="3">
    <source>
        <dbReference type="EMBL" id="KAK0419761.1"/>
    </source>
</evidence>
<dbReference type="InterPro" id="IPR033438">
    <property type="entry name" value="MOLO1"/>
</dbReference>
<keyword evidence="4" id="KW-1185">Reference proteome</keyword>
<gene>
    <name evidence="3" type="ORF">QR680_014307</name>
</gene>
<name>A0AA39M2Z5_9BILA</name>
<accession>A0AA39M2Z5</accession>
<evidence type="ECO:0000256" key="1">
    <source>
        <dbReference type="SAM" id="Phobius"/>
    </source>
</evidence>
<keyword evidence="2" id="KW-0732">Signal</keyword>